<evidence type="ECO:0000256" key="1">
    <source>
        <dbReference type="ARBA" id="ARBA00006739"/>
    </source>
</evidence>
<protein>
    <recommendedName>
        <fullName evidence="4">Glycosyltransferase 2-like domain-containing protein</fullName>
    </recommendedName>
</protein>
<dbReference type="PANTHER" id="PTHR43179">
    <property type="entry name" value="RHAMNOSYLTRANSFERASE WBBL"/>
    <property type="match status" value="1"/>
</dbReference>
<accession>A0A2M7D7M8</accession>
<feature type="domain" description="Glycosyltransferase 2-like" evidence="4">
    <location>
        <begin position="15"/>
        <end position="184"/>
    </location>
</feature>
<keyword evidence="2" id="KW-0328">Glycosyltransferase</keyword>
<keyword evidence="3" id="KW-0808">Transferase</keyword>
<dbReference type="CDD" id="cd04186">
    <property type="entry name" value="GT_2_like_c"/>
    <property type="match status" value="1"/>
</dbReference>
<comment type="caution">
    <text evidence="5">The sequence shown here is derived from an EMBL/GenBank/DDBJ whole genome shotgun (WGS) entry which is preliminary data.</text>
</comment>
<dbReference type="EMBL" id="PEUA01000051">
    <property type="protein sequence ID" value="PIV42285.1"/>
    <property type="molecule type" value="Genomic_DNA"/>
</dbReference>
<reference evidence="6" key="1">
    <citation type="submission" date="2017-09" db="EMBL/GenBank/DDBJ databases">
        <title>Depth-based differentiation of microbial function through sediment-hosted aquifers and enrichment of novel symbionts in the deep terrestrial subsurface.</title>
        <authorList>
            <person name="Probst A.J."/>
            <person name="Ladd B."/>
            <person name="Jarett J.K."/>
            <person name="Geller-Mcgrath D.E."/>
            <person name="Sieber C.M.K."/>
            <person name="Emerson J.B."/>
            <person name="Anantharaman K."/>
            <person name="Thomas B.C."/>
            <person name="Malmstrom R."/>
            <person name="Stieglmeier M."/>
            <person name="Klingl A."/>
            <person name="Woyke T."/>
            <person name="Ryan C.M."/>
            <person name="Banfield J.F."/>
        </authorList>
    </citation>
    <scope>NUCLEOTIDE SEQUENCE [LARGE SCALE GENOMIC DNA]</scope>
</reference>
<gene>
    <name evidence="5" type="ORF">COS26_02300</name>
</gene>
<dbReference type="Gene3D" id="3.90.550.10">
    <property type="entry name" value="Spore Coat Polysaccharide Biosynthesis Protein SpsA, Chain A"/>
    <property type="match status" value="1"/>
</dbReference>
<dbReference type="AlphaFoldDB" id="A0A2M7D7M8"/>
<dbReference type="Pfam" id="PF00535">
    <property type="entry name" value="Glycos_transf_2"/>
    <property type="match status" value="1"/>
</dbReference>
<organism evidence="5 6">
    <name type="scientific">Candidatus Nealsonbacteria bacterium CG02_land_8_20_14_3_00_40_11</name>
    <dbReference type="NCBI Taxonomy" id="1974700"/>
    <lineage>
        <taxon>Bacteria</taxon>
        <taxon>Candidatus Nealsoniibacteriota</taxon>
    </lineage>
</organism>
<dbReference type="Proteomes" id="UP000230304">
    <property type="component" value="Unassembled WGS sequence"/>
</dbReference>
<evidence type="ECO:0000256" key="2">
    <source>
        <dbReference type="ARBA" id="ARBA00022676"/>
    </source>
</evidence>
<evidence type="ECO:0000259" key="4">
    <source>
        <dbReference type="Pfam" id="PF00535"/>
    </source>
</evidence>
<comment type="similarity">
    <text evidence="1">Belongs to the glycosyltransferase 2 family.</text>
</comment>
<dbReference type="InterPro" id="IPR001173">
    <property type="entry name" value="Glyco_trans_2-like"/>
</dbReference>
<proteinExistence type="inferred from homology"/>
<dbReference type="PANTHER" id="PTHR43179:SF12">
    <property type="entry name" value="GALACTOFURANOSYLTRANSFERASE GLFT2"/>
    <property type="match status" value="1"/>
</dbReference>
<name>A0A2M7D7M8_9BACT</name>
<evidence type="ECO:0000256" key="3">
    <source>
        <dbReference type="ARBA" id="ARBA00022679"/>
    </source>
</evidence>
<dbReference type="SUPFAM" id="SSF53448">
    <property type="entry name" value="Nucleotide-diphospho-sugar transferases"/>
    <property type="match status" value="1"/>
</dbReference>
<sequence>MRLQNFSKKKFPRVTVIVMNYNGIKFLNGCFSSLSRLNYPNIDVIMVDASSTDGSATFVSKKFPSVKILSFDSSLGVPICFNKAAEEVKTDLLVKADNDVIFDKNWLKEMVETIESDPKIGVVGSMILNYDGKSIQEFGSVIDRMGYMTGCIALEGDPGKLPKILEVFYVSGCSMLFRRKIFDKAGMFDEKFFIYKDDLDLCWRMKLLGYKTVTNLKSVICHASGVTQGGSATAIEVKPPSTTGRRRYLGEKNTLRMLLKNYSGFSLLKILPFYFLQLLSESIFFAFLGQFKLAKAYFNAILWNIQNLQDTLKERRKVQAIRAVSDRTIMQRMIKGSSRLRFFFKTFKIPQFD</sequence>
<dbReference type="InterPro" id="IPR029044">
    <property type="entry name" value="Nucleotide-diphossugar_trans"/>
</dbReference>
<evidence type="ECO:0000313" key="5">
    <source>
        <dbReference type="EMBL" id="PIV42285.1"/>
    </source>
</evidence>
<evidence type="ECO:0000313" key="6">
    <source>
        <dbReference type="Proteomes" id="UP000230304"/>
    </source>
</evidence>
<dbReference type="GO" id="GO:0016757">
    <property type="term" value="F:glycosyltransferase activity"/>
    <property type="evidence" value="ECO:0007669"/>
    <property type="project" value="UniProtKB-KW"/>
</dbReference>